<dbReference type="eggNOG" id="ENOG5030I8X">
    <property type="taxonomic scope" value="Bacteria"/>
</dbReference>
<dbReference type="EMBL" id="CP000112">
    <property type="protein sequence ID" value="ABB38635.1"/>
    <property type="molecule type" value="Genomic_DNA"/>
</dbReference>
<feature type="chain" id="PRO_5004219945" description="Secreted protein" evidence="1">
    <location>
        <begin position="33"/>
        <end position="400"/>
    </location>
</feature>
<evidence type="ECO:0000256" key="1">
    <source>
        <dbReference type="SAM" id="SignalP"/>
    </source>
</evidence>
<reference evidence="2 3" key="1">
    <citation type="journal article" date="2011" name="J. Bacteriol.">
        <title>Complete genome sequence and updated annotation of Desulfovibrio alaskensis G20.</title>
        <authorList>
            <person name="Hauser L.J."/>
            <person name="Land M.L."/>
            <person name="Brown S.D."/>
            <person name="Larimer F."/>
            <person name="Keller K.L."/>
            <person name="Rapp-Giles B.J."/>
            <person name="Price M.N."/>
            <person name="Lin M."/>
            <person name="Bruce D.C."/>
            <person name="Detter J.C."/>
            <person name="Tapia R."/>
            <person name="Han C.S."/>
            <person name="Goodwin L.A."/>
            <person name="Cheng J.F."/>
            <person name="Pitluck S."/>
            <person name="Copeland A."/>
            <person name="Lucas S."/>
            <person name="Nolan M."/>
            <person name="Lapidus A.L."/>
            <person name="Palumbo A.V."/>
            <person name="Wall J.D."/>
        </authorList>
    </citation>
    <scope>NUCLEOTIDE SEQUENCE [LARGE SCALE GENOMIC DNA]</scope>
    <source>
        <strain evidence="3">ATCC BAA 1058 / DSM 17464 / G20</strain>
    </source>
</reference>
<dbReference type="KEGG" id="dde:Dde_1838"/>
<evidence type="ECO:0008006" key="4">
    <source>
        <dbReference type="Google" id="ProtNLM"/>
    </source>
</evidence>
<dbReference type="AlphaFoldDB" id="Q310L1"/>
<accession>Q310L1</accession>
<feature type="signal peptide" evidence="1">
    <location>
        <begin position="1"/>
        <end position="32"/>
    </location>
</feature>
<keyword evidence="1" id="KW-0732">Signal</keyword>
<sequence length="400" mass="44230">MNTGQNFRRCRFLCSAFFVLLLSCCIVTVQHAAAKTDDQTPRTSQEVNSALDTLLAAVTDKTIPLTAENLEPLLELVVGKNATPDSLPQPSKNEAGSGIFLRDTINVPLTTFLEYCYDPAISPAALFPASVRLGHWKPGSDIFAAAPLWKQAENLNDMHILRGTEYEEITPDHFSGCYYGYDLHRLLILMPWNGKRVFISVSRQAGPSGVGLKGAIVGDDSDWEYVYTGVEGGTARAIGWMDTYMYDSASVTFFFDDETASRTRYAMFKWLKAGWAGLNVVKKSHIQSGTERFLKGFKAVIESPRLPPAGEIATYAEKLKMQPEEEQIASLARYSARLEEISAEDSILKRDDFQQVLRNGGYGASLTAEQRAGVLVKQYIKHQIGKSPLAGLEQHTQPEG</sequence>
<name>Q310L1_OLEA2</name>
<organism evidence="2 3">
    <name type="scientific">Oleidesulfovibrio alaskensis (strain ATCC BAA-1058 / DSM 17464 / G20)</name>
    <name type="common">Desulfovibrio alaskensis</name>
    <dbReference type="NCBI Taxonomy" id="207559"/>
    <lineage>
        <taxon>Bacteria</taxon>
        <taxon>Pseudomonadati</taxon>
        <taxon>Thermodesulfobacteriota</taxon>
        <taxon>Desulfovibrionia</taxon>
        <taxon>Desulfovibrionales</taxon>
        <taxon>Desulfovibrionaceae</taxon>
        <taxon>Oleidesulfovibrio</taxon>
    </lineage>
</organism>
<dbReference type="Proteomes" id="UP000002710">
    <property type="component" value="Chromosome"/>
</dbReference>
<proteinExistence type="predicted"/>
<evidence type="ECO:0000313" key="2">
    <source>
        <dbReference type="EMBL" id="ABB38635.1"/>
    </source>
</evidence>
<dbReference type="HOGENOM" id="CLU_697814_0_0_7"/>
<dbReference type="RefSeq" id="WP_011367762.1">
    <property type="nucleotide sequence ID" value="NC_007519.1"/>
</dbReference>
<gene>
    <name evidence="2" type="ordered locus">Dde_1838</name>
</gene>
<evidence type="ECO:0000313" key="3">
    <source>
        <dbReference type="Proteomes" id="UP000002710"/>
    </source>
</evidence>
<protein>
    <recommendedName>
        <fullName evidence="4">Secreted protein</fullName>
    </recommendedName>
</protein>
<dbReference type="STRING" id="207559.Dde_1838"/>
<keyword evidence="3" id="KW-1185">Reference proteome</keyword>